<dbReference type="Proteomes" id="UP000582837">
    <property type="component" value="Unassembled WGS sequence"/>
</dbReference>
<dbReference type="AlphaFoldDB" id="A0A841H4E7"/>
<keyword evidence="1" id="KW-0472">Membrane</keyword>
<evidence type="ECO:0000313" key="2">
    <source>
        <dbReference type="EMBL" id="MBB6072880.1"/>
    </source>
</evidence>
<comment type="caution">
    <text evidence="2">The sequence shown here is derived from an EMBL/GenBank/DDBJ whole genome shotgun (WGS) entry which is preliminary data.</text>
</comment>
<feature type="transmembrane region" description="Helical" evidence="1">
    <location>
        <begin position="55"/>
        <end position="74"/>
    </location>
</feature>
<evidence type="ECO:0000313" key="3">
    <source>
        <dbReference type="Proteomes" id="UP000582837"/>
    </source>
</evidence>
<organism evidence="2 3">
    <name type="scientific">Longimicrobium terrae</name>
    <dbReference type="NCBI Taxonomy" id="1639882"/>
    <lineage>
        <taxon>Bacteria</taxon>
        <taxon>Pseudomonadati</taxon>
        <taxon>Gemmatimonadota</taxon>
        <taxon>Longimicrobiia</taxon>
        <taxon>Longimicrobiales</taxon>
        <taxon>Longimicrobiaceae</taxon>
        <taxon>Longimicrobium</taxon>
    </lineage>
</organism>
<keyword evidence="1" id="KW-1133">Transmembrane helix</keyword>
<dbReference type="InterPro" id="IPR035093">
    <property type="entry name" value="RelE/ParE_toxin_dom_sf"/>
</dbReference>
<protein>
    <submittedName>
        <fullName evidence="2">Plasmid stabilization system protein ParE</fullName>
    </submittedName>
</protein>
<name>A0A841H4E7_9BACT</name>
<proteinExistence type="predicted"/>
<dbReference type="EMBL" id="JACHIA010000019">
    <property type="protein sequence ID" value="MBB6072880.1"/>
    <property type="molecule type" value="Genomic_DNA"/>
</dbReference>
<evidence type="ECO:0000256" key="1">
    <source>
        <dbReference type="SAM" id="Phobius"/>
    </source>
</evidence>
<dbReference type="Gene3D" id="3.30.2310.20">
    <property type="entry name" value="RelE-like"/>
    <property type="match status" value="1"/>
</dbReference>
<reference evidence="2 3" key="1">
    <citation type="submission" date="2020-08" db="EMBL/GenBank/DDBJ databases">
        <title>Genomic Encyclopedia of Type Strains, Phase IV (KMG-IV): sequencing the most valuable type-strain genomes for metagenomic binning, comparative biology and taxonomic classification.</title>
        <authorList>
            <person name="Goeker M."/>
        </authorList>
    </citation>
    <scope>NUCLEOTIDE SEQUENCE [LARGE SCALE GENOMIC DNA]</scope>
    <source>
        <strain evidence="2 3">DSM 29007</strain>
    </source>
</reference>
<gene>
    <name evidence="2" type="ORF">HNQ61_004546</name>
</gene>
<accession>A0A841H4E7</accession>
<keyword evidence="1" id="KW-0812">Transmembrane</keyword>
<keyword evidence="3" id="KW-1185">Reference proteome</keyword>
<dbReference type="RefSeq" id="WP_170036970.1">
    <property type="nucleotide sequence ID" value="NZ_JABDTL010000002.1"/>
</dbReference>
<sequence>MEEFLDAVRFYRDQNPDIASRFDQDFALVLSMIRERPLLGTPHRHGTRRKLFPRFPYAVIYTIGVAGTVVYAVFHQHREPEYWADRLEPFRPG</sequence>